<dbReference type="InterPro" id="IPR001375">
    <property type="entry name" value="Peptidase_S9_cat"/>
</dbReference>
<gene>
    <name evidence="4" type="ORF">ING2E5B_1292</name>
</gene>
<dbReference type="Gene3D" id="3.40.50.1820">
    <property type="entry name" value="alpha/beta hydrolase"/>
    <property type="match status" value="1"/>
</dbReference>
<organism evidence="4 5">
    <name type="scientific">Fermentimonas caenicola</name>
    <dbReference type="NCBI Taxonomy" id="1562970"/>
    <lineage>
        <taxon>Bacteria</taxon>
        <taxon>Pseudomonadati</taxon>
        <taxon>Bacteroidota</taxon>
        <taxon>Bacteroidia</taxon>
        <taxon>Bacteroidales</taxon>
        <taxon>Dysgonomonadaceae</taxon>
        <taxon>Fermentimonas</taxon>
    </lineage>
</organism>
<dbReference type="HOGENOM" id="CLU_349466_0_0_10"/>
<dbReference type="Proteomes" id="UP000032417">
    <property type="component" value="Chromosome 1"/>
</dbReference>
<evidence type="ECO:0000256" key="2">
    <source>
        <dbReference type="SAM" id="SignalP"/>
    </source>
</evidence>
<dbReference type="OrthoDB" id="9812921at2"/>
<dbReference type="GO" id="GO:0006508">
    <property type="term" value="P:proteolysis"/>
    <property type="evidence" value="ECO:0007669"/>
    <property type="project" value="InterPro"/>
</dbReference>
<dbReference type="KEGG" id="pbt:ING2E5B_1292"/>
<dbReference type="PATRIC" id="fig|1562970.3.peg.1279"/>
<dbReference type="PANTHER" id="PTHR42776">
    <property type="entry name" value="SERINE PEPTIDASE S9 FAMILY MEMBER"/>
    <property type="match status" value="1"/>
</dbReference>
<reference evidence="4 5" key="1">
    <citation type="submission" date="2014-08" db="EMBL/GenBank/DDBJ databases">
        <authorList>
            <person name="Wibberg D."/>
        </authorList>
    </citation>
    <scope>NUCLEOTIDE SEQUENCE [LARGE SCALE GENOMIC DNA]</scope>
    <source>
        <strain evidence="5">ING2-E5B</strain>
    </source>
</reference>
<dbReference type="PANTHER" id="PTHR42776:SF4">
    <property type="entry name" value="ACYLAMINO-ACID-RELEASING ENZYME"/>
    <property type="match status" value="1"/>
</dbReference>
<accession>A0A098C283</accession>
<keyword evidence="2" id="KW-0732">Signal</keyword>
<keyword evidence="1" id="KW-0378">Hydrolase</keyword>
<evidence type="ECO:0000313" key="5">
    <source>
        <dbReference type="Proteomes" id="UP000032417"/>
    </source>
</evidence>
<dbReference type="EMBL" id="LN515532">
    <property type="protein sequence ID" value="CEA16042.1"/>
    <property type="molecule type" value="Genomic_DNA"/>
</dbReference>
<dbReference type="Gene3D" id="2.120.10.30">
    <property type="entry name" value="TolB, C-terminal domain"/>
    <property type="match status" value="1"/>
</dbReference>
<dbReference type="AlphaFoldDB" id="A0A098C283"/>
<feature type="signal peptide" evidence="2">
    <location>
        <begin position="1"/>
        <end position="21"/>
    </location>
</feature>
<evidence type="ECO:0000256" key="1">
    <source>
        <dbReference type="ARBA" id="ARBA00022801"/>
    </source>
</evidence>
<keyword evidence="5" id="KW-1185">Reference proteome</keyword>
<feature type="domain" description="Peptidase S9 prolyl oligopeptidase catalytic" evidence="3">
    <location>
        <begin position="630"/>
        <end position="835"/>
    </location>
</feature>
<feature type="chain" id="PRO_5001939150" description="Peptidase S9 prolyl oligopeptidase catalytic domain-containing protein" evidence="2">
    <location>
        <begin position="22"/>
        <end position="847"/>
    </location>
</feature>
<dbReference type="Pfam" id="PF00326">
    <property type="entry name" value="Peptidase_S9"/>
    <property type="match status" value="1"/>
</dbReference>
<dbReference type="SUPFAM" id="SSF82171">
    <property type="entry name" value="DPP6 N-terminal domain-like"/>
    <property type="match status" value="1"/>
</dbReference>
<dbReference type="SUPFAM" id="SSF53474">
    <property type="entry name" value="alpha/beta-Hydrolases"/>
    <property type="match status" value="1"/>
</dbReference>
<name>A0A098C283_9BACT</name>
<proteinExistence type="predicted"/>
<dbReference type="GO" id="GO:0004252">
    <property type="term" value="F:serine-type endopeptidase activity"/>
    <property type="evidence" value="ECO:0007669"/>
    <property type="project" value="TreeGrafter"/>
</dbReference>
<sequence length="847" mass="96364">MKNKQLLFLLAAFLLTINLHSQNLFKPEKLFNFGPIPLHKPVILDSLNLNNTPFSDEMLLSYSVTFPDHTRFTTILTPDSSGFFHLNKPEEGNAFQLFSIFVNGDRYGRGKLTVTSPNPLELWVDDVKRATKTQLNDSLHHSGSVDTYLNGFANNHRVIIKMLVSADNKINPAVKIELKPEEADSLLNYSFSNTNKRRINIKDILEGKRVSNTSISPSGRFVLIGLRETLPGGKSVDFIEVYDTKQKQTIISEIANRQSLRWMPESDILYYVDDINDKRNVYTLNPITKETNILAEGLPKESIYIAPDEKSLFFSTKETISASSPAGLKRLIGINDRQSSYRDRRFLYRHFPDNGLTQQITFGKQSASLNDISLDSRYLLFSTTEEDLSERPFQKTSLYMLDMVTMVVDTIWQNETYAYSAQFSPDGKYILIQGAPEAFGGIGLNINPDQIANSYDTQSFIMDLKTKEVDPVTKNFDPTITVQTWSPQDNFIYYRVEEGDRVNMYRYSYRNKKFEKLPLKEDVIQSFNLAKNGAWATYTGVSVSNSSRSYLLNLKNMESTLLSDPYAEKLSSLNLGEVKDWNFESSFGDEIEGRYYLPPNFDPTKKYPLIVYYYAGTSPTSRIFESTYPLHVYAAQDYVVYTLQPSGTTGYGQEFSARHVNAWGDQTAEEIIEGVKKFVASHSFVDSTKIGNIGASYGGFMTQYLITKTDLFTASVSHAGISNITSYWGEGYWGYSYSAGASAGSFPWNNPELYVKQSPLFYADKINTPLLLLHGTADTNVPIGESIQMYNALKLLNKPVEFIQVIGENHAIYDYDKRIAWNNAIYAWFAKWLKEDSRWWDSMYPVE</sequence>
<evidence type="ECO:0000259" key="3">
    <source>
        <dbReference type="Pfam" id="PF00326"/>
    </source>
</evidence>
<dbReference type="InterPro" id="IPR029058">
    <property type="entry name" value="AB_hydrolase_fold"/>
</dbReference>
<dbReference type="STRING" id="1562970.ING2E5B_1292"/>
<protein>
    <recommendedName>
        <fullName evidence="3">Peptidase S9 prolyl oligopeptidase catalytic domain-containing protein</fullName>
    </recommendedName>
</protein>
<evidence type="ECO:0000313" key="4">
    <source>
        <dbReference type="EMBL" id="CEA16042.1"/>
    </source>
</evidence>
<dbReference type="InterPro" id="IPR011042">
    <property type="entry name" value="6-blade_b-propeller_TolB-like"/>
</dbReference>